<sequence>MKKQLFKLALAILTSQINNAQTVSSFAGSGNTGSTDATGTAASFNIPYGVAVDASDNVYVVDTGNHKIRKISPTGIVSTFAGSGSQGSIDAAGTAASFYYPTGVALDASDNVYVADQSNHTIRKITPAGAVSTFAGSGNTGNTNATGTAASFNRPAGIAVDASGNVYVADQGNHKIRKITSAGVVSTFAGSGSQGSIDATGTAASFYHPTGVALDASGNLYVADQFNHRIRKITPAGVVSTLAGSGTDGNTDATGTAASFSYPIGVAVDASGNVYVGDQNNNKVRKITPAGVVSTLAGSGVAGNIDAVGLAASFNYPSGVAVDASGNVYVADYSNNKIRKIGSTLSTEDFDAKNPITIYPNPVKEVLNVAVENLKQIEIFTLLGQKVASSNQSFIETAGLQLGTYIVMITDTNNNNKSIKIVKE</sequence>
<dbReference type="PROSITE" id="PS51125">
    <property type="entry name" value="NHL"/>
    <property type="match status" value="6"/>
</dbReference>
<dbReference type="Proteomes" id="UP000655016">
    <property type="component" value="Unassembled WGS sequence"/>
</dbReference>
<dbReference type="Pfam" id="PF18962">
    <property type="entry name" value="Por_Secre_tail"/>
    <property type="match status" value="1"/>
</dbReference>
<evidence type="ECO:0000313" key="7">
    <source>
        <dbReference type="Proteomes" id="UP000655016"/>
    </source>
</evidence>
<dbReference type="PANTHER" id="PTHR24104:SF25">
    <property type="entry name" value="PROTEIN LIN-41"/>
    <property type="match status" value="1"/>
</dbReference>
<dbReference type="RefSeq" id="WP_163395935.1">
    <property type="nucleotide sequence ID" value="NZ_BMKP01000009.1"/>
</dbReference>
<comment type="caution">
    <text evidence="6">The sequence shown here is derived from an EMBL/GenBank/DDBJ whole genome shotgun (WGS) entry which is preliminary data.</text>
</comment>
<feature type="repeat" description="NHL" evidence="3">
    <location>
        <begin position="194"/>
        <end position="236"/>
    </location>
</feature>
<dbReference type="SUPFAM" id="SSF63825">
    <property type="entry name" value="YWTD domain"/>
    <property type="match status" value="1"/>
</dbReference>
<evidence type="ECO:0000256" key="2">
    <source>
        <dbReference type="ARBA" id="ARBA00022737"/>
    </source>
</evidence>
<feature type="repeat" description="NHL" evidence="3">
    <location>
        <begin position="44"/>
        <end position="74"/>
    </location>
</feature>
<gene>
    <name evidence="6" type="ORF">GCM10011518_37090</name>
</gene>
<protein>
    <recommendedName>
        <fullName evidence="5">Secretion system C-terminal sorting domain-containing protein</fullName>
    </recommendedName>
</protein>
<dbReference type="SUPFAM" id="SSF101898">
    <property type="entry name" value="NHL repeat"/>
    <property type="match status" value="1"/>
</dbReference>
<evidence type="ECO:0000256" key="4">
    <source>
        <dbReference type="SAM" id="SignalP"/>
    </source>
</evidence>
<dbReference type="CDD" id="cd14953">
    <property type="entry name" value="NHL_like_1"/>
    <property type="match status" value="1"/>
</dbReference>
<keyword evidence="7" id="KW-1185">Reference proteome</keyword>
<dbReference type="EMBL" id="BMKP01000009">
    <property type="protein sequence ID" value="GGF24325.1"/>
    <property type="molecule type" value="Genomic_DNA"/>
</dbReference>
<feature type="chain" id="PRO_5046735315" description="Secretion system C-terminal sorting domain-containing protein" evidence="4">
    <location>
        <begin position="21"/>
        <end position="424"/>
    </location>
</feature>
<dbReference type="PANTHER" id="PTHR24104">
    <property type="entry name" value="E3 UBIQUITIN-PROTEIN LIGASE NHLRC1-RELATED"/>
    <property type="match status" value="1"/>
</dbReference>
<dbReference type="InterPro" id="IPR011042">
    <property type="entry name" value="6-blade_b-propeller_TolB-like"/>
</dbReference>
<feature type="signal peptide" evidence="4">
    <location>
        <begin position="1"/>
        <end position="20"/>
    </location>
</feature>
<reference evidence="7" key="1">
    <citation type="journal article" date="2019" name="Int. J. Syst. Evol. Microbiol.">
        <title>The Global Catalogue of Microorganisms (GCM) 10K type strain sequencing project: providing services to taxonomists for standard genome sequencing and annotation.</title>
        <authorList>
            <consortium name="The Broad Institute Genomics Platform"/>
            <consortium name="The Broad Institute Genome Sequencing Center for Infectious Disease"/>
            <person name="Wu L."/>
            <person name="Ma J."/>
        </authorList>
    </citation>
    <scope>NUCLEOTIDE SEQUENCE [LARGE SCALE GENOMIC DNA]</scope>
    <source>
        <strain evidence="7">CGMCC 1.16060</strain>
    </source>
</reference>
<accession>A0ABQ1UQ11</accession>
<evidence type="ECO:0000256" key="3">
    <source>
        <dbReference type="PROSITE-ProRule" id="PRU00504"/>
    </source>
</evidence>
<feature type="repeat" description="NHL" evidence="3">
    <location>
        <begin position="152"/>
        <end position="182"/>
    </location>
</feature>
<name>A0ABQ1UQ11_9FLAO</name>
<evidence type="ECO:0000256" key="1">
    <source>
        <dbReference type="ARBA" id="ARBA00022729"/>
    </source>
</evidence>
<organism evidence="6 7">
    <name type="scientific">Flavobacterium limi</name>
    <dbReference type="NCBI Taxonomy" id="2045105"/>
    <lineage>
        <taxon>Bacteria</taxon>
        <taxon>Pseudomonadati</taxon>
        <taxon>Bacteroidota</taxon>
        <taxon>Flavobacteriia</taxon>
        <taxon>Flavobacteriales</taxon>
        <taxon>Flavobacteriaceae</taxon>
        <taxon>Flavobacterium</taxon>
    </lineage>
</organism>
<feature type="repeat" description="NHL" evidence="3">
    <location>
        <begin position="260"/>
        <end position="290"/>
    </location>
</feature>
<feature type="domain" description="Secretion system C-terminal sorting" evidence="5">
    <location>
        <begin position="358"/>
        <end position="418"/>
    </location>
</feature>
<proteinExistence type="predicted"/>
<dbReference type="NCBIfam" id="TIGR04183">
    <property type="entry name" value="Por_Secre_tail"/>
    <property type="match status" value="1"/>
</dbReference>
<dbReference type="Gene3D" id="2.120.10.30">
    <property type="entry name" value="TolB, C-terminal domain"/>
    <property type="match status" value="3"/>
</dbReference>
<dbReference type="InterPro" id="IPR026444">
    <property type="entry name" value="Secre_tail"/>
</dbReference>
<keyword evidence="1 4" id="KW-0732">Signal</keyword>
<evidence type="ECO:0000259" key="5">
    <source>
        <dbReference type="Pfam" id="PF18962"/>
    </source>
</evidence>
<feature type="repeat" description="NHL" evidence="3">
    <location>
        <begin position="98"/>
        <end position="128"/>
    </location>
</feature>
<feature type="repeat" description="NHL" evidence="3">
    <location>
        <begin position="314"/>
        <end position="344"/>
    </location>
</feature>
<dbReference type="Pfam" id="PF01436">
    <property type="entry name" value="NHL"/>
    <property type="match status" value="6"/>
</dbReference>
<dbReference type="InterPro" id="IPR001258">
    <property type="entry name" value="NHL_repeat"/>
</dbReference>
<dbReference type="InterPro" id="IPR050952">
    <property type="entry name" value="TRIM-NHL_E3_ligases"/>
</dbReference>
<evidence type="ECO:0000313" key="6">
    <source>
        <dbReference type="EMBL" id="GGF24325.1"/>
    </source>
</evidence>
<keyword evidence="2" id="KW-0677">Repeat</keyword>